<dbReference type="RefSeq" id="WP_264949617.1">
    <property type="nucleotide sequence ID" value="NZ_JAPDVB010000003.1"/>
</dbReference>
<keyword evidence="1" id="KW-0479">Metal-binding</keyword>
<organism evidence="5 6">
    <name type="scientific">Segatella copri</name>
    <dbReference type="NCBI Taxonomy" id="165179"/>
    <lineage>
        <taxon>Bacteria</taxon>
        <taxon>Pseudomonadati</taxon>
        <taxon>Bacteroidota</taxon>
        <taxon>Bacteroidia</taxon>
        <taxon>Bacteroidales</taxon>
        <taxon>Prevotellaceae</taxon>
        <taxon>Segatella</taxon>
    </lineage>
</organism>
<keyword evidence="2" id="KW-0408">Iron</keyword>
<accession>A0AAW5UI81</accession>
<dbReference type="Gene3D" id="3.30.70.20">
    <property type="match status" value="1"/>
</dbReference>
<feature type="domain" description="4Fe-4S ferredoxin-type" evidence="4">
    <location>
        <begin position="1"/>
        <end position="30"/>
    </location>
</feature>
<evidence type="ECO:0000259" key="4">
    <source>
        <dbReference type="PROSITE" id="PS51379"/>
    </source>
</evidence>
<dbReference type="Pfam" id="PF04432">
    <property type="entry name" value="FrhB_FdhB_C"/>
    <property type="match status" value="1"/>
</dbReference>
<dbReference type="InterPro" id="IPR017900">
    <property type="entry name" value="4Fe4S_Fe_S_CS"/>
</dbReference>
<feature type="domain" description="4Fe-4S ferredoxin-type" evidence="4">
    <location>
        <begin position="35"/>
        <end position="64"/>
    </location>
</feature>
<dbReference type="GO" id="GO:0046872">
    <property type="term" value="F:metal ion binding"/>
    <property type="evidence" value="ECO:0007669"/>
    <property type="project" value="UniProtKB-KW"/>
</dbReference>
<sequence>MIQLADKFHCTGCSACAQTCAHQAIVMTPDQEGFLQPVINVDKCVECGLCMKKCPALSPLVKESLSHQKSYAVISYSDRNISSSGGAFSVFARYVLSQGGVVYGATMDDSLKVRHIGIFSLDDLSKLRGSKYVQSEIGDTYVDAKNQLKQGKMVLYTGTPCQIAGLYKFLGKSYQNQLITLDLVCHGVPSPLVFETYLRKLKKSTAHGAEKENMCGFRFRKLDSWSIVPAVKFAESKWRILTDEKNAYMVAFFKGWTYRECCFNCQYSNMSRVGTFTIADFWGIGKHGVLFAKGVASGVSLVIDNTNSMAAMRQALSELAYIEERPLEEGVHENHNLKAPVARPEQRASAIKDLLDEQMSLADFARKYKFLPKKNAKYYLKKWTKDIIYALGIYNVYKSISYKIQ</sequence>
<dbReference type="SUPFAM" id="SSF54862">
    <property type="entry name" value="4Fe-4S ferredoxins"/>
    <property type="match status" value="1"/>
</dbReference>
<name>A0AAW5UI81_9BACT</name>
<dbReference type="InterPro" id="IPR007525">
    <property type="entry name" value="FrhB_FdhB_C"/>
</dbReference>
<dbReference type="GO" id="GO:0051536">
    <property type="term" value="F:iron-sulfur cluster binding"/>
    <property type="evidence" value="ECO:0007669"/>
    <property type="project" value="UniProtKB-KW"/>
</dbReference>
<evidence type="ECO:0000256" key="3">
    <source>
        <dbReference type="ARBA" id="ARBA00023014"/>
    </source>
</evidence>
<dbReference type="PANTHER" id="PTHR43193:SF2">
    <property type="entry name" value="POLYFERREDOXIN PROTEIN FWDF"/>
    <property type="match status" value="1"/>
</dbReference>
<proteinExistence type="predicted"/>
<dbReference type="PROSITE" id="PS00198">
    <property type="entry name" value="4FE4S_FER_1"/>
    <property type="match status" value="1"/>
</dbReference>
<dbReference type="PROSITE" id="PS51379">
    <property type="entry name" value="4FE4S_FER_2"/>
    <property type="match status" value="2"/>
</dbReference>
<dbReference type="AlphaFoldDB" id="A0AAW5UI81"/>
<protein>
    <submittedName>
        <fullName evidence="5">Coenzyme F420 hydrogenase/dehydrogenase, beta subunit C-terminal domain</fullName>
    </submittedName>
</protein>
<evidence type="ECO:0000313" key="5">
    <source>
        <dbReference type="EMBL" id="MCW4138978.1"/>
    </source>
</evidence>
<evidence type="ECO:0000256" key="2">
    <source>
        <dbReference type="ARBA" id="ARBA00023004"/>
    </source>
</evidence>
<gene>
    <name evidence="5" type="ORF">ONT01_14640</name>
</gene>
<evidence type="ECO:0000256" key="1">
    <source>
        <dbReference type="ARBA" id="ARBA00022723"/>
    </source>
</evidence>
<dbReference type="Proteomes" id="UP001208620">
    <property type="component" value="Unassembled WGS sequence"/>
</dbReference>
<dbReference type="InterPro" id="IPR017896">
    <property type="entry name" value="4Fe4S_Fe-S-bd"/>
</dbReference>
<dbReference type="Pfam" id="PF12838">
    <property type="entry name" value="Fer4_7"/>
    <property type="match status" value="1"/>
</dbReference>
<comment type="caution">
    <text evidence="5">The sequence shown here is derived from an EMBL/GenBank/DDBJ whole genome shotgun (WGS) entry which is preliminary data.</text>
</comment>
<dbReference type="InterPro" id="IPR052977">
    <property type="entry name" value="Polyferredoxin-like_ET"/>
</dbReference>
<reference evidence="5" key="1">
    <citation type="submission" date="2022-11" db="EMBL/GenBank/DDBJ databases">
        <title>Genomic repertoires linked with pathogenic potency of arthritogenic Prevotella copri isolated from the gut of rheumatoid arthritis patients.</title>
        <authorList>
            <person name="Nii T."/>
            <person name="Maeda Y."/>
            <person name="Motooka D."/>
            <person name="Naito M."/>
            <person name="Matsumoto Y."/>
            <person name="Ogawa T."/>
            <person name="Oguro-Igashira E."/>
            <person name="Kishikawa T."/>
            <person name="Yamashita M."/>
            <person name="Koizumi S."/>
            <person name="Kurakawa T."/>
            <person name="Okumura R."/>
            <person name="Kayama H."/>
            <person name="Murakami M."/>
            <person name="Sakaguchi T."/>
            <person name="Das B."/>
            <person name="Nakamura S."/>
            <person name="Okada Y."/>
            <person name="Kumanogoh A."/>
            <person name="Takeda K."/>
        </authorList>
    </citation>
    <scope>NUCLEOTIDE SEQUENCE</scope>
    <source>
        <strain evidence="5">H105_2-2</strain>
    </source>
</reference>
<dbReference type="PANTHER" id="PTHR43193">
    <property type="match status" value="1"/>
</dbReference>
<keyword evidence="3" id="KW-0411">Iron-sulfur</keyword>
<evidence type="ECO:0000313" key="6">
    <source>
        <dbReference type="Proteomes" id="UP001208620"/>
    </source>
</evidence>
<dbReference type="EMBL" id="JAPDVD010000003">
    <property type="protein sequence ID" value="MCW4138978.1"/>
    <property type="molecule type" value="Genomic_DNA"/>
</dbReference>